<evidence type="ECO:0000256" key="3">
    <source>
        <dbReference type="ARBA" id="ARBA00022525"/>
    </source>
</evidence>
<dbReference type="InterPro" id="IPR053868">
    <property type="entry name" value="Pel9A-like_beta_helix"/>
</dbReference>
<evidence type="ECO:0000259" key="10">
    <source>
        <dbReference type="Pfam" id="PF22842"/>
    </source>
</evidence>
<evidence type="ECO:0000256" key="9">
    <source>
        <dbReference type="SAM" id="SignalP"/>
    </source>
</evidence>
<comment type="caution">
    <text evidence="11">The sequence shown here is derived from an EMBL/GenBank/DDBJ whole genome shotgun (WGS) entry which is preliminary data.</text>
</comment>
<dbReference type="InterPro" id="IPR011050">
    <property type="entry name" value="Pectin_lyase_fold/virulence"/>
</dbReference>
<feature type="domain" description="Pel9A-like right handed beta-helix region" evidence="10">
    <location>
        <begin position="20"/>
        <end position="358"/>
    </location>
</feature>
<dbReference type="AlphaFoldDB" id="A0AAQ1UIW4"/>
<evidence type="ECO:0000256" key="7">
    <source>
        <dbReference type="ARBA" id="ARBA00023239"/>
    </source>
</evidence>
<dbReference type="GO" id="GO:0005576">
    <property type="term" value="C:extracellular region"/>
    <property type="evidence" value="ECO:0007669"/>
    <property type="project" value="UniProtKB-SubCell"/>
</dbReference>
<dbReference type="Proteomes" id="UP000255283">
    <property type="component" value="Unassembled WGS sequence"/>
</dbReference>
<keyword evidence="5 9" id="KW-0732">Signal</keyword>
<dbReference type="InterPro" id="IPR012334">
    <property type="entry name" value="Pectin_lyas_fold"/>
</dbReference>
<keyword evidence="6" id="KW-0106">Calcium</keyword>
<dbReference type="GO" id="GO:0030570">
    <property type="term" value="F:pectate lyase activity"/>
    <property type="evidence" value="ECO:0007669"/>
    <property type="project" value="UniProtKB-EC"/>
</dbReference>
<dbReference type="GO" id="GO:0046872">
    <property type="term" value="F:metal ion binding"/>
    <property type="evidence" value="ECO:0007669"/>
    <property type="project" value="UniProtKB-KW"/>
</dbReference>
<dbReference type="Pfam" id="PF22842">
    <property type="entry name" value="Pel9A-like_beta_helix"/>
    <property type="match status" value="1"/>
</dbReference>
<feature type="chain" id="PRO_5042950115" evidence="9">
    <location>
        <begin position="23"/>
        <end position="481"/>
    </location>
</feature>
<comment type="cofactor">
    <cofactor evidence="1">
        <name>Ca(2+)</name>
        <dbReference type="ChEBI" id="CHEBI:29108"/>
    </cofactor>
</comment>
<dbReference type="InterPro" id="IPR006626">
    <property type="entry name" value="PbH1"/>
</dbReference>
<evidence type="ECO:0000256" key="6">
    <source>
        <dbReference type="ARBA" id="ARBA00022837"/>
    </source>
</evidence>
<comment type="subcellular location">
    <subcellularLocation>
        <location evidence="2">Secreted</location>
    </subcellularLocation>
</comment>
<dbReference type="SMART" id="SM00710">
    <property type="entry name" value="PbH1"/>
    <property type="match status" value="5"/>
</dbReference>
<proteinExistence type="inferred from homology"/>
<dbReference type="InterPro" id="IPR052052">
    <property type="entry name" value="Polysaccharide_Lyase_9"/>
</dbReference>
<evidence type="ECO:0000256" key="2">
    <source>
        <dbReference type="ARBA" id="ARBA00004613"/>
    </source>
</evidence>
<name>A0AAQ1UIW4_9BACT</name>
<gene>
    <name evidence="11" type="primary">pelL</name>
    <name evidence="11" type="ORF">NCTC13063_01401</name>
</gene>
<feature type="signal peptide" evidence="9">
    <location>
        <begin position="1"/>
        <end position="22"/>
    </location>
</feature>
<organism evidence="11 12">
    <name type="scientific">Segatella buccae</name>
    <dbReference type="NCBI Taxonomy" id="28126"/>
    <lineage>
        <taxon>Bacteria</taxon>
        <taxon>Pseudomonadati</taxon>
        <taxon>Bacteroidota</taxon>
        <taxon>Bacteroidia</taxon>
        <taxon>Bacteroidales</taxon>
        <taxon>Prevotellaceae</taxon>
        <taxon>Segatella</taxon>
    </lineage>
</organism>
<keyword evidence="7 11" id="KW-0456">Lyase</keyword>
<dbReference type="Gene3D" id="2.160.20.10">
    <property type="entry name" value="Single-stranded right-handed beta-helix, Pectin lyase-like"/>
    <property type="match status" value="1"/>
</dbReference>
<comment type="similarity">
    <text evidence="8">Belongs to the polysaccharide lyase 9 family.</text>
</comment>
<protein>
    <submittedName>
        <fullName evidence="11">Pectate lyase L</fullName>
        <ecNumber evidence="11">4.2.2.2</ecNumber>
    </submittedName>
</protein>
<sequence length="481" mass="52917">MKIRKTIAATLLMGCMVSGTTAKTYYMAPNGSDANPGTPASPLATIARAQQLLAAGDTLLIRGGEYLIGANDIMSTQESIYACIFYFTKSGKAGKPICYFGYPGERPVFNLSRVKPAGKRVAGFYIHANYLHFRNFEVTGTQVTITTHTQSETFTIRRGNHHNTIENIAVHDGMGIGFVIWKGADNLILNCDAYNNYDPVSEHGSGENVDGFGCHVSDPKHTGNVFKGCRAWRNSDDGFDLITNYAPVTIDSCWAWENGYDANLVRRANGNGIKAGGYALRPINKEAPSNTISNCLAWRNPQNGFYANHHATGNKWYGNTAYNNGYNYDMLNQKSKTEATDVPGYDHVLKNNLSYHPRGRHYRNLNAAACTLENNSFLPSPLTLTADDFESLDASELSAPRKADGSLPDIRFMKVKKGRPAYQKRIGYQFDQATLTAIALPVTTEAKTAQTDNRYYNLSGLTVTKANGGISIHRGKKIIRK</sequence>
<accession>A0AAQ1UIW4</accession>
<dbReference type="RefSeq" id="WP_115153679.1">
    <property type="nucleotide sequence ID" value="NZ_UGTJ01000001.1"/>
</dbReference>
<dbReference type="EMBL" id="UGTJ01000001">
    <property type="protein sequence ID" value="SUB80120.1"/>
    <property type="molecule type" value="Genomic_DNA"/>
</dbReference>
<dbReference type="PANTHER" id="PTHR40088:SF1">
    <property type="entry name" value="PECTATE LYASE PEL9"/>
    <property type="match status" value="1"/>
</dbReference>
<evidence type="ECO:0000256" key="5">
    <source>
        <dbReference type="ARBA" id="ARBA00022729"/>
    </source>
</evidence>
<evidence type="ECO:0000256" key="8">
    <source>
        <dbReference type="ARBA" id="ARBA00038263"/>
    </source>
</evidence>
<reference evidence="11 12" key="1">
    <citation type="submission" date="2018-06" db="EMBL/GenBank/DDBJ databases">
        <authorList>
            <consortium name="Pathogen Informatics"/>
            <person name="Doyle S."/>
        </authorList>
    </citation>
    <scope>NUCLEOTIDE SEQUENCE [LARGE SCALE GENOMIC DNA]</scope>
    <source>
        <strain evidence="11 12">NCTC13063</strain>
    </source>
</reference>
<dbReference type="EC" id="4.2.2.2" evidence="11"/>
<keyword evidence="4" id="KW-0479">Metal-binding</keyword>
<dbReference type="PANTHER" id="PTHR40088">
    <property type="entry name" value="PECTATE LYASE (EUROFUNG)"/>
    <property type="match status" value="1"/>
</dbReference>
<evidence type="ECO:0000313" key="12">
    <source>
        <dbReference type="Proteomes" id="UP000255283"/>
    </source>
</evidence>
<keyword evidence="3" id="KW-0964">Secreted</keyword>
<evidence type="ECO:0000256" key="1">
    <source>
        <dbReference type="ARBA" id="ARBA00001913"/>
    </source>
</evidence>
<evidence type="ECO:0000313" key="11">
    <source>
        <dbReference type="EMBL" id="SUB80120.1"/>
    </source>
</evidence>
<evidence type="ECO:0000256" key="4">
    <source>
        <dbReference type="ARBA" id="ARBA00022723"/>
    </source>
</evidence>
<dbReference type="SUPFAM" id="SSF51126">
    <property type="entry name" value="Pectin lyase-like"/>
    <property type="match status" value="1"/>
</dbReference>